<evidence type="ECO:0000256" key="5">
    <source>
        <dbReference type="ARBA" id="ARBA00049660"/>
    </source>
</evidence>
<dbReference type="Pfam" id="PF00571">
    <property type="entry name" value="CBS"/>
    <property type="match status" value="1"/>
</dbReference>
<organism evidence="10 11">
    <name type="scientific">Vibrio hippocampi</name>
    <dbReference type="NCBI Taxonomy" id="654686"/>
    <lineage>
        <taxon>Bacteria</taxon>
        <taxon>Pseudomonadati</taxon>
        <taxon>Pseudomonadota</taxon>
        <taxon>Gammaproteobacteria</taxon>
        <taxon>Vibrionales</taxon>
        <taxon>Vibrionaceae</taxon>
        <taxon>Vibrio</taxon>
    </lineage>
</organism>
<feature type="transmembrane region" description="Helical" evidence="8">
    <location>
        <begin position="75"/>
        <end position="98"/>
    </location>
</feature>
<dbReference type="Pfam" id="PF01226">
    <property type="entry name" value="Form_Nir_trans"/>
    <property type="match status" value="1"/>
</dbReference>
<evidence type="ECO:0000313" key="11">
    <source>
        <dbReference type="Proteomes" id="UP000838160"/>
    </source>
</evidence>
<dbReference type="SUPFAM" id="SSF54631">
    <property type="entry name" value="CBS-domain pair"/>
    <property type="match status" value="1"/>
</dbReference>
<feature type="transmembrane region" description="Helical" evidence="8">
    <location>
        <begin position="119"/>
        <end position="142"/>
    </location>
</feature>
<dbReference type="Proteomes" id="UP000838160">
    <property type="component" value="Unassembled WGS sequence"/>
</dbReference>
<feature type="domain" description="CBS" evidence="9">
    <location>
        <begin position="317"/>
        <end position="375"/>
    </location>
</feature>
<comment type="caution">
    <text evidence="10">The sequence shown here is derived from an EMBL/GenBank/DDBJ whole genome shotgun (WGS) entry which is preliminary data.</text>
</comment>
<dbReference type="Gene3D" id="3.10.580.10">
    <property type="entry name" value="CBS-domain"/>
    <property type="match status" value="1"/>
</dbReference>
<dbReference type="NCBIfam" id="TIGR00790">
    <property type="entry name" value="fnt"/>
    <property type="match status" value="1"/>
</dbReference>
<keyword evidence="4 8" id="KW-0472">Membrane</keyword>
<keyword evidence="11" id="KW-1185">Reference proteome</keyword>
<dbReference type="InterPro" id="IPR000292">
    <property type="entry name" value="For/NO2_transpt"/>
</dbReference>
<evidence type="ECO:0000256" key="7">
    <source>
        <dbReference type="PROSITE-ProRule" id="PRU00703"/>
    </source>
</evidence>
<evidence type="ECO:0000256" key="1">
    <source>
        <dbReference type="ARBA" id="ARBA00004141"/>
    </source>
</evidence>
<proteinExistence type="inferred from homology"/>
<evidence type="ECO:0000259" key="9">
    <source>
        <dbReference type="PROSITE" id="PS51371"/>
    </source>
</evidence>
<evidence type="ECO:0000256" key="6">
    <source>
        <dbReference type="NCBIfam" id="TIGR04060"/>
    </source>
</evidence>
<dbReference type="PROSITE" id="PS01006">
    <property type="entry name" value="FORMATE_NITRITE_TP_2"/>
    <property type="match status" value="1"/>
</dbReference>
<evidence type="ECO:0000313" key="10">
    <source>
        <dbReference type="EMBL" id="CAH0529649.1"/>
    </source>
</evidence>
<dbReference type="Gene3D" id="1.20.1080.10">
    <property type="entry name" value="Glycerol uptake facilitator protein"/>
    <property type="match status" value="1"/>
</dbReference>
<evidence type="ECO:0000256" key="4">
    <source>
        <dbReference type="ARBA" id="ARBA00023136"/>
    </source>
</evidence>
<feature type="transmembrane region" description="Helical" evidence="8">
    <location>
        <begin position="197"/>
        <end position="225"/>
    </location>
</feature>
<dbReference type="EMBL" id="CAKLCM010000003">
    <property type="protein sequence ID" value="CAH0529649.1"/>
    <property type="molecule type" value="Genomic_DNA"/>
</dbReference>
<comment type="subcellular location">
    <subcellularLocation>
        <location evidence="1">Membrane</location>
        <topology evidence="1">Multi-pass membrane protein</topology>
    </subcellularLocation>
</comment>
<dbReference type="InterPro" id="IPR023271">
    <property type="entry name" value="Aquaporin-like"/>
</dbReference>
<dbReference type="RefSeq" id="WP_237486233.1">
    <property type="nucleotide sequence ID" value="NZ_CAKLCM010000003.1"/>
</dbReference>
<dbReference type="InterPro" id="IPR046342">
    <property type="entry name" value="CBS_dom_sf"/>
</dbReference>
<feature type="transmembrane region" description="Helical" evidence="8">
    <location>
        <begin position="257"/>
        <end position="277"/>
    </location>
</feature>
<dbReference type="InterPro" id="IPR023999">
    <property type="entry name" value="Formate_transptr_FocA"/>
</dbReference>
<protein>
    <recommendedName>
        <fullName evidence="6">Formate transporter FocA</fullName>
    </recommendedName>
</protein>
<dbReference type="PANTHER" id="PTHR30520">
    <property type="entry name" value="FORMATE TRANSPORTER-RELATED"/>
    <property type="match status" value="1"/>
</dbReference>
<dbReference type="InterPro" id="IPR024002">
    <property type="entry name" value="For/NO2_transpt_CS"/>
</dbReference>
<dbReference type="PROSITE" id="PS51371">
    <property type="entry name" value="CBS"/>
    <property type="match status" value="1"/>
</dbReference>
<sequence length="482" mass="52277">MATASSDNGLLFSPVEMMAEAEKFALSKAKKTSSMIFGLAIMAGAFIGLAFLFYITVTTGSADAGWGISRLAGGVAFSMGLILIVICGGELFTSSVLSSISWANKQISFGKMLSIWGKVYIGNFIGAMFLLAIVAAAGLYQLDNGQWGLNALHIAQHKLHHTWLQAFALGVLCNLLVCLAIWLTFSSANAMTKAAMTVLPVAMFVSTGFEHCVANMFMVPLGIVIQNFASPEFWSATGTTAAQFSDLTPMHFLTNNLIPVTFGNIIGGSVLVGLANWSIYRRPQLKATNVTTITQTTEITSVKETTMNSNIIIKDIMNTQPVTLSVEMPTSVALDTLMENNMISAPVIDVEQRLVGFFSVHDVMVDLWCQDYLPEAGQKVVDLMTRDVIAIDANEKLVDVAEYLCIDKDQLYPTTSMGIATRFSTLSVEERAKAIKVSRPQNLPVLENGIFIGMLTRVDVLKAMRPIYGERLNVVTEELATA</sequence>
<gene>
    <name evidence="10" type="ORF">VHP8226_03404</name>
</gene>
<keyword evidence="3 8" id="KW-1133">Transmembrane helix</keyword>
<accession>A0ABM8ZN47</accession>
<evidence type="ECO:0000256" key="2">
    <source>
        <dbReference type="ARBA" id="ARBA00022692"/>
    </source>
</evidence>
<dbReference type="InterPro" id="IPR000644">
    <property type="entry name" value="CBS_dom"/>
</dbReference>
<evidence type="ECO:0000256" key="8">
    <source>
        <dbReference type="SAM" id="Phobius"/>
    </source>
</evidence>
<reference evidence="10" key="1">
    <citation type="submission" date="2021-12" db="EMBL/GenBank/DDBJ databases">
        <authorList>
            <person name="Rodrigo-Torres L."/>
            <person name="Arahal R. D."/>
            <person name="Lucena T."/>
        </authorList>
    </citation>
    <scope>NUCLEOTIDE SEQUENCE</scope>
    <source>
        <strain evidence="10">CECT 8226</strain>
    </source>
</reference>
<evidence type="ECO:0000256" key="3">
    <source>
        <dbReference type="ARBA" id="ARBA00022989"/>
    </source>
</evidence>
<dbReference type="PROSITE" id="PS01005">
    <property type="entry name" value="FORMATE_NITRITE_TP_1"/>
    <property type="match status" value="1"/>
</dbReference>
<feature type="transmembrane region" description="Helical" evidence="8">
    <location>
        <begin position="36"/>
        <end position="55"/>
    </location>
</feature>
<feature type="transmembrane region" description="Helical" evidence="8">
    <location>
        <begin position="162"/>
        <end position="185"/>
    </location>
</feature>
<dbReference type="PANTHER" id="PTHR30520:SF6">
    <property type="entry name" value="FORMATE_NITRATE FAMILY TRANSPORTER (EUROFUNG)"/>
    <property type="match status" value="1"/>
</dbReference>
<comment type="similarity">
    <text evidence="5">Belongs to the FNT transporter (TC 1.A.16) family.</text>
</comment>
<name>A0ABM8ZN47_9VIBR</name>
<dbReference type="NCBIfam" id="TIGR04060">
    <property type="entry name" value="formate_focA"/>
    <property type="match status" value="1"/>
</dbReference>
<keyword evidence="2 8" id="KW-0812">Transmembrane</keyword>
<keyword evidence="7" id="KW-0129">CBS domain</keyword>